<evidence type="ECO:0000313" key="5">
    <source>
        <dbReference type="Proteomes" id="UP000004358"/>
    </source>
</evidence>
<dbReference type="STRING" id="314230.DSM3645_14790"/>
<dbReference type="PANTHER" id="PTHR35889">
    <property type="entry name" value="CYCLOINULO-OLIGOSACCHARIDE FRUCTANOTRANSFERASE-RELATED"/>
    <property type="match status" value="1"/>
</dbReference>
<name>A3ZSG2_9BACT</name>
<dbReference type="eggNOG" id="COG2010">
    <property type="taxonomic scope" value="Bacteria"/>
</dbReference>
<feature type="domain" description="DUF1549" evidence="1">
    <location>
        <begin position="424"/>
        <end position="628"/>
    </location>
</feature>
<dbReference type="HOGENOM" id="CLU_296595_0_0_0"/>
<evidence type="ECO:0000259" key="3">
    <source>
        <dbReference type="Pfam" id="PF07635"/>
    </source>
</evidence>
<evidence type="ECO:0000259" key="1">
    <source>
        <dbReference type="Pfam" id="PF07583"/>
    </source>
</evidence>
<dbReference type="Pfam" id="PF07583">
    <property type="entry name" value="PSCyt2"/>
    <property type="match status" value="1"/>
</dbReference>
<dbReference type="Pfam" id="PF07587">
    <property type="entry name" value="PSD1"/>
    <property type="match status" value="1"/>
</dbReference>
<dbReference type="PANTHER" id="PTHR35889:SF3">
    <property type="entry name" value="F-BOX DOMAIN-CONTAINING PROTEIN"/>
    <property type="match status" value="1"/>
</dbReference>
<dbReference type="AlphaFoldDB" id="A3ZSG2"/>
<organism evidence="4 5">
    <name type="scientific">Blastopirellula marina DSM 3645</name>
    <dbReference type="NCBI Taxonomy" id="314230"/>
    <lineage>
        <taxon>Bacteria</taxon>
        <taxon>Pseudomonadati</taxon>
        <taxon>Planctomycetota</taxon>
        <taxon>Planctomycetia</taxon>
        <taxon>Pirellulales</taxon>
        <taxon>Pirellulaceae</taxon>
        <taxon>Blastopirellula</taxon>
    </lineage>
</organism>
<gene>
    <name evidence="4" type="ORF">DSM3645_14790</name>
</gene>
<comment type="caution">
    <text evidence="4">The sequence shown here is derived from an EMBL/GenBank/DDBJ whole genome shotgun (WGS) entry which is preliminary data.</text>
</comment>
<dbReference type="RefSeq" id="WP_002650855.1">
    <property type="nucleotide sequence ID" value="NZ_CH672376.1"/>
</dbReference>
<dbReference type="InterPro" id="IPR011429">
    <property type="entry name" value="Cyt_c_Planctomycete-type"/>
</dbReference>
<dbReference type="EMBL" id="AANZ01000008">
    <property type="protein sequence ID" value="EAQ80622.1"/>
    <property type="molecule type" value="Genomic_DNA"/>
</dbReference>
<reference evidence="4 5" key="1">
    <citation type="submission" date="2006-02" db="EMBL/GenBank/DDBJ databases">
        <authorList>
            <person name="Amann R."/>
            <person name="Ferriera S."/>
            <person name="Johnson J."/>
            <person name="Kravitz S."/>
            <person name="Halpern A."/>
            <person name="Remington K."/>
            <person name="Beeson K."/>
            <person name="Tran B."/>
            <person name="Rogers Y.-H."/>
            <person name="Friedman R."/>
            <person name="Venter J.C."/>
        </authorList>
    </citation>
    <scope>NUCLEOTIDE SEQUENCE [LARGE SCALE GENOMIC DNA]</scope>
    <source>
        <strain evidence="4 5">DSM 3645</strain>
    </source>
</reference>
<feature type="domain" description="Cytochrome C Planctomycete-type" evidence="3">
    <location>
        <begin position="309"/>
        <end position="366"/>
    </location>
</feature>
<protein>
    <recommendedName>
        <fullName evidence="6">Cytochrome c domain-containing protein</fullName>
    </recommendedName>
</protein>
<proteinExistence type="predicted"/>
<sequence>MKLLNSLPRILLSCLLGLVGPTLPLAELLAAPFPVVSDRFAPSTELAVEILATELVDGWRGGWKLSNFSPAAYDPAEPADWPPVVIRGTGQRNNPLRRQLSRVYSEDELFVGFRFVYQPNPLATKQDPEFFVLWLDRTEGSDHAVHNFGVPNIGIHQADRGVSKGRNVFMLRFGSGQTAWSQHELEPGKTYRLIARLSKETPGERNDYSQMELWINPEPESREQPNLKINRQAGVHQIHWIGFATGAKTEAEDRIRVGDLVLSSSWEEAYQFLYATRPNANDKQQKPKFAWTETVSFKRDIYPLLQENCFECHAGDFPDSGYRLDVRSELLGHSTGHALAVPGDSRNNPLLHVLTSNSDTERMPPDRESLSEQQIALIRAWIDQGLDWDDKLLPEPRVESQHWAFQRVERPEVPQTDGIAHQNPIDAFVAARQQELGLTSSETADRRTQIRRLYLSAIGLPPTESETEQFLKDQSPEAYARLVDNVLASPHAGERTARMWLDLVRWGESEGHQHDIPRPFAWRYRDYVINSFNSDKPYDQFLHEQLAGDELQPTTDEAVIATGFLAAARISGNQMDKGLQRSDVLFDIVDNTASALLGLTMECAQCHNHKFEPITQRDYYRFYAFFSRGQMGNIRLLNTENPAAQEIQEWFTKGSYKFYLSEARKLKIDPAEYPAHTWGYYSPVTGSQDLEYLPVVNRSPLPYSPEFLKRVETHILIRGDVRSPGLRVEPGWPAVLGTIPSELVPTPRQALAEWLGSRDNPLVARIWVNRLWQMYFGHGIVATSSDFGTHGSPPSNPELLDWLAVELMENSWSTRHVQRLILTSNAYRQSATFNAENYALDPENIHLWRWPQHRLQAEAIRDSLLVVTGELNRKVGGPSVAPHHDEQELRRTIYLSQRRSELPDVMRMFDGPEALRSCSRRETSTVALQPLYLLNNPFVVKRATLLADQIGDKAGSDHRRQIQLAFSRVLGRAPTPSEVKRSLAMLDSHAADAESERRTLTQFLHSLMNLNEFVYLP</sequence>
<evidence type="ECO:0000313" key="4">
    <source>
        <dbReference type="EMBL" id="EAQ80622.1"/>
    </source>
</evidence>
<feature type="domain" description="DUF1553" evidence="2">
    <location>
        <begin position="748"/>
        <end position="985"/>
    </location>
</feature>
<dbReference type="OrthoDB" id="127107at2"/>
<dbReference type="Proteomes" id="UP000004358">
    <property type="component" value="Unassembled WGS sequence"/>
</dbReference>
<dbReference type="Pfam" id="PF07635">
    <property type="entry name" value="PSCyt1"/>
    <property type="match status" value="1"/>
</dbReference>
<accession>A3ZSG2</accession>
<dbReference type="InterPro" id="IPR011444">
    <property type="entry name" value="DUF1549"/>
</dbReference>
<evidence type="ECO:0000259" key="2">
    <source>
        <dbReference type="Pfam" id="PF07587"/>
    </source>
</evidence>
<evidence type="ECO:0008006" key="6">
    <source>
        <dbReference type="Google" id="ProtNLM"/>
    </source>
</evidence>
<dbReference type="InterPro" id="IPR022655">
    <property type="entry name" value="DUF1553"/>
</dbReference>